<dbReference type="InterPro" id="IPR002656">
    <property type="entry name" value="Acyl_transf_3_dom"/>
</dbReference>
<feature type="compositionally biased region" description="Polar residues" evidence="1">
    <location>
        <begin position="1"/>
        <end position="10"/>
    </location>
</feature>
<dbReference type="Pfam" id="PF01757">
    <property type="entry name" value="Acyl_transf_3"/>
    <property type="match status" value="1"/>
</dbReference>
<feature type="transmembrane region" description="Helical" evidence="2">
    <location>
        <begin position="131"/>
        <end position="149"/>
    </location>
</feature>
<feature type="transmembrane region" description="Helical" evidence="2">
    <location>
        <begin position="42"/>
        <end position="62"/>
    </location>
</feature>
<reference evidence="4 5" key="1">
    <citation type="submission" date="2020-08" db="EMBL/GenBank/DDBJ databases">
        <title>Sequencing the genomes of 1000 actinobacteria strains.</title>
        <authorList>
            <person name="Klenk H.-P."/>
        </authorList>
    </citation>
    <scope>NUCLEOTIDE SEQUENCE [LARGE SCALE GENOMIC DNA]</scope>
    <source>
        <strain evidence="4 5">DSM 44786</strain>
    </source>
</reference>
<dbReference type="GO" id="GO:0009103">
    <property type="term" value="P:lipopolysaccharide biosynthetic process"/>
    <property type="evidence" value="ECO:0007669"/>
    <property type="project" value="TreeGrafter"/>
</dbReference>
<gene>
    <name evidence="4" type="ORF">F4556_002864</name>
</gene>
<keyword evidence="2" id="KW-0472">Membrane</keyword>
<dbReference type="PANTHER" id="PTHR23028:SF53">
    <property type="entry name" value="ACYL_TRANSF_3 DOMAIN-CONTAINING PROTEIN"/>
    <property type="match status" value="1"/>
</dbReference>
<evidence type="ECO:0000313" key="5">
    <source>
        <dbReference type="Proteomes" id="UP000573327"/>
    </source>
</evidence>
<dbReference type="PANTHER" id="PTHR23028">
    <property type="entry name" value="ACETYLTRANSFERASE"/>
    <property type="match status" value="1"/>
</dbReference>
<feature type="transmembrane region" description="Helical" evidence="2">
    <location>
        <begin position="353"/>
        <end position="372"/>
    </location>
</feature>
<evidence type="ECO:0000259" key="3">
    <source>
        <dbReference type="Pfam" id="PF01757"/>
    </source>
</evidence>
<dbReference type="RefSeq" id="WP_184915148.1">
    <property type="nucleotide sequence ID" value="NZ_JACHJR010000001.1"/>
</dbReference>
<dbReference type="EMBL" id="JACHJR010000001">
    <property type="protein sequence ID" value="MBB4947329.1"/>
    <property type="molecule type" value="Genomic_DNA"/>
</dbReference>
<sequence length="421" mass="46011">MEPTTQSVQGISAEPDPAARGGRRGSRRAGRSARAGRAGGRLVVLDGLRILAALMVVFHHYVGYGGSADGAGNAWSRPIAQVFPLASKLGAYMWTGVSLFFLISGFVIGMSTWGRGLGDFFTSRIVRLYPAYWFGVLATTAVLAAWPLVAQPLDSYQVLVNLTMFQSALHVTNVDASYWTLWYELCFYLLFGLVVRQGLNYRRVVAFCMVWTVMGMVSVGVDWAPLTVVAMPWVSSFFVAGLAYYLMYRFRPTLLLWGIVGVSLVLSLNYAGSHQQLIDPALGGRHLPAWPAAVMIVLCYLVMAAVSLGWLSRIGWRWLTVAGSLTYPLYLLHEGIGWTAIRLLHDRVPKWTLVGLVTLGMLVAAYLVHRIVERPLSRLLKRGIVTGLDELRANGAAQPAGPVESVPAQAEAAGSRPVVRV</sequence>
<keyword evidence="5" id="KW-1185">Reference proteome</keyword>
<dbReference type="Proteomes" id="UP000573327">
    <property type="component" value="Unassembled WGS sequence"/>
</dbReference>
<feature type="transmembrane region" description="Helical" evidence="2">
    <location>
        <begin position="176"/>
        <end position="195"/>
    </location>
</feature>
<keyword evidence="2" id="KW-0812">Transmembrane</keyword>
<dbReference type="AlphaFoldDB" id="A0A7W7SB96"/>
<feature type="transmembrane region" description="Helical" evidence="2">
    <location>
        <begin position="318"/>
        <end position="341"/>
    </location>
</feature>
<accession>A0A7W7SB96</accession>
<feature type="transmembrane region" description="Helical" evidence="2">
    <location>
        <begin position="254"/>
        <end position="272"/>
    </location>
</feature>
<feature type="transmembrane region" description="Helical" evidence="2">
    <location>
        <begin position="204"/>
        <end position="224"/>
    </location>
</feature>
<dbReference type="InterPro" id="IPR050879">
    <property type="entry name" value="Acyltransferase_3"/>
</dbReference>
<feature type="transmembrane region" description="Helical" evidence="2">
    <location>
        <begin position="230"/>
        <end position="247"/>
    </location>
</feature>
<evidence type="ECO:0000313" key="4">
    <source>
        <dbReference type="EMBL" id="MBB4947329.1"/>
    </source>
</evidence>
<feature type="domain" description="Acyltransferase 3" evidence="3">
    <location>
        <begin position="45"/>
        <end position="369"/>
    </location>
</feature>
<feature type="transmembrane region" description="Helical" evidence="2">
    <location>
        <begin position="91"/>
        <end position="110"/>
    </location>
</feature>
<feature type="compositionally biased region" description="Basic residues" evidence="1">
    <location>
        <begin position="21"/>
        <end position="31"/>
    </location>
</feature>
<keyword evidence="2" id="KW-1133">Transmembrane helix</keyword>
<evidence type="ECO:0000256" key="1">
    <source>
        <dbReference type="SAM" id="MobiDB-lite"/>
    </source>
</evidence>
<proteinExistence type="predicted"/>
<feature type="transmembrane region" description="Helical" evidence="2">
    <location>
        <begin position="292"/>
        <end position="311"/>
    </location>
</feature>
<feature type="region of interest" description="Disordered" evidence="1">
    <location>
        <begin position="1"/>
        <end position="33"/>
    </location>
</feature>
<evidence type="ECO:0000256" key="2">
    <source>
        <dbReference type="SAM" id="Phobius"/>
    </source>
</evidence>
<dbReference type="GO" id="GO:0016020">
    <property type="term" value="C:membrane"/>
    <property type="evidence" value="ECO:0007669"/>
    <property type="project" value="TreeGrafter"/>
</dbReference>
<name>A0A7W7SB96_9ACTN</name>
<dbReference type="GO" id="GO:0016747">
    <property type="term" value="F:acyltransferase activity, transferring groups other than amino-acyl groups"/>
    <property type="evidence" value="ECO:0007669"/>
    <property type="project" value="InterPro"/>
</dbReference>
<comment type="caution">
    <text evidence="4">The sequence shown here is derived from an EMBL/GenBank/DDBJ whole genome shotgun (WGS) entry which is preliminary data.</text>
</comment>
<protein>
    <submittedName>
        <fullName evidence="4">Peptidoglycan/LPS O-acetylase OafA/YrhL</fullName>
    </submittedName>
</protein>
<organism evidence="4 5">
    <name type="scientific">Kitasatospora gansuensis</name>
    <dbReference type="NCBI Taxonomy" id="258050"/>
    <lineage>
        <taxon>Bacteria</taxon>
        <taxon>Bacillati</taxon>
        <taxon>Actinomycetota</taxon>
        <taxon>Actinomycetes</taxon>
        <taxon>Kitasatosporales</taxon>
        <taxon>Streptomycetaceae</taxon>
        <taxon>Kitasatospora</taxon>
    </lineage>
</organism>